<reference evidence="8" key="1">
    <citation type="journal article" date="2019" name="Int. J. Syst. Evol. Microbiol.">
        <title>The Global Catalogue of Microorganisms (GCM) 10K type strain sequencing project: providing services to taxonomists for standard genome sequencing and annotation.</title>
        <authorList>
            <consortium name="The Broad Institute Genomics Platform"/>
            <consortium name="The Broad Institute Genome Sequencing Center for Infectious Disease"/>
            <person name="Wu L."/>
            <person name="Ma J."/>
        </authorList>
    </citation>
    <scope>NUCLEOTIDE SEQUENCE [LARGE SCALE GENOMIC DNA]</scope>
    <source>
        <strain evidence="8">KCTC 32465</strain>
    </source>
</reference>
<name>A0ABQ3D0D5_9RHOB</name>
<evidence type="ECO:0000313" key="7">
    <source>
        <dbReference type="EMBL" id="GHA49131.1"/>
    </source>
</evidence>
<sequence length="202" mass="21738">MSFESLVSLFTIAMVAGWTPGPNNTLVANSAARFGFGKTMPHIAGIGLGFPFMVFCIAFGLGALFQQSAVLREGLRAIGIIVLLWFAYKVATAGKPDPSKSADKPFTFFQSAAFQWINPKGWVMAISITSQFIAPQNALVSALTIASVFVFVGFTSASGWTLFGTAMQRWLTNDTRVKIFKYTMAGLLVFSIVLIAKAKLGS</sequence>
<evidence type="ECO:0000256" key="1">
    <source>
        <dbReference type="ARBA" id="ARBA00004651"/>
    </source>
</evidence>
<feature type="transmembrane region" description="Helical" evidence="6">
    <location>
        <begin position="41"/>
        <end position="65"/>
    </location>
</feature>
<keyword evidence="8" id="KW-1185">Reference proteome</keyword>
<keyword evidence="5 6" id="KW-0472">Membrane</keyword>
<dbReference type="PANTHER" id="PTHR30086:SF20">
    <property type="entry name" value="ARGININE EXPORTER PROTEIN ARGO-RELATED"/>
    <property type="match status" value="1"/>
</dbReference>
<evidence type="ECO:0000256" key="2">
    <source>
        <dbReference type="ARBA" id="ARBA00022475"/>
    </source>
</evidence>
<feature type="transmembrane region" description="Helical" evidence="6">
    <location>
        <begin position="179"/>
        <end position="196"/>
    </location>
</feature>
<evidence type="ECO:0000256" key="3">
    <source>
        <dbReference type="ARBA" id="ARBA00022692"/>
    </source>
</evidence>
<feature type="transmembrane region" description="Helical" evidence="6">
    <location>
        <begin position="74"/>
        <end position="91"/>
    </location>
</feature>
<dbReference type="InterPro" id="IPR001123">
    <property type="entry name" value="LeuE-type"/>
</dbReference>
<proteinExistence type="predicted"/>
<feature type="transmembrane region" description="Helical" evidence="6">
    <location>
        <begin position="139"/>
        <end position="167"/>
    </location>
</feature>
<accession>A0ABQ3D0D5</accession>
<evidence type="ECO:0000256" key="5">
    <source>
        <dbReference type="ARBA" id="ARBA00023136"/>
    </source>
</evidence>
<dbReference type="Proteomes" id="UP000634455">
    <property type="component" value="Unassembled WGS sequence"/>
</dbReference>
<dbReference type="PANTHER" id="PTHR30086">
    <property type="entry name" value="ARGININE EXPORTER PROTEIN ARGO"/>
    <property type="match status" value="1"/>
</dbReference>
<dbReference type="EMBL" id="BMZF01000002">
    <property type="protein sequence ID" value="GHA49131.1"/>
    <property type="molecule type" value="Genomic_DNA"/>
</dbReference>
<keyword evidence="3 6" id="KW-0812">Transmembrane</keyword>
<keyword evidence="4 6" id="KW-1133">Transmembrane helix</keyword>
<dbReference type="Pfam" id="PF01810">
    <property type="entry name" value="LysE"/>
    <property type="match status" value="1"/>
</dbReference>
<organism evidence="7 8">
    <name type="scientific">Paramylibacter ulvae</name>
    <dbReference type="NCBI Taxonomy" id="1651968"/>
    <lineage>
        <taxon>Bacteria</taxon>
        <taxon>Pseudomonadati</taxon>
        <taxon>Pseudomonadota</taxon>
        <taxon>Alphaproteobacteria</taxon>
        <taxon>Rhodobacterales</taxon>
        <taxon>Paracoccaceae</taxon>
        <taxon>Paramylibacter</taxon>
    </lineage>
</organism>
<comment type="subcellular location">
    <subcellularLocation>
        <location evidence="1">Cell membrane</location>
        <topology evidence="1">Multi-pass membrane protein</topology>
    </subcellularLocation>
</comment>
<evidence type="ECO:0000313" key="8">
    <source>
        <dbReference type="Proteomes" id="UP000634455"/>
    </source>
</evidence>
<keyword evidence="2" id="KW-1003">Cell membrane</keyword>
<evidence type="ECO:0000256" key="4">
    <source>
        <dbReference type="ARBA" id="ARBA00022989"/>
    </source>
</evidence>
<protein>
    <submittedName>
        <fullName evidence="7">Lysine transporter LysE</fullName>
    </submittedName>
</protein>
<dbReference type="RefSeq" id="WP_189639766.1">
    <property type="nucleotide sequence ID" value="NZ_BMZF01000002.1"/>
</dbReference>
<evidence type="ECO:0000256" key="6">
    <source>
        <dbReference type="SAM" id="Phobius"/>
    </source>
</evidence>
<comment type="caution">
    <text evidence="7">The sequence shown here is derived from an EMBL/GenBank/DDBJ whole genome shotgun (WGS) entry which is preliminary data.</text>
</comment>
<gene>
    <name evidence="7" type="ORF">GCM10008927_12890</name>
</gene>